<accession>A0A6J5YPK2</accession>
<reference evidence="2" key="1">
    <citation type="submission" date="2020-05" db="EMBL/GenBank/DDBJ databases">
        <authorList>
            <person name="Chiriac C."/>
            <person name="Salcher M."/>
            <person name="Ghai R."/>
            <person name="Kavagutti S V."/>
        </authorList>
    </citation>
    <scope>NUCLEOTIDE SEQUENCE</scope>
</reference>
<organism evidence="2">
    <name type="scientific">freshwater metagenome</name>
    <dbReference type="NCBI Taxonomy" id="449393"/>
    <lineage>
        <taxon>unclassified sequences</taxon>
        <taxon>metagenomes</taxon>
        <taxon>ecological metagenomes</taxon>
    </lineage>
</organism>
<sequence>MNFTNPVVSVVVPIYNAAPTLNETLQSICDQTAKNIEIVLLDNGSDDGSTEIINSWAQQDNRIRVLRWESVIPAHENFTKAIESATGDFVKLICGDDLIDSTCISEQLEVMVSNPDISFCSVNRRIIDGGGKVILSRRGFRGRSGQIPRKTAIKRSLMGGGNLLEGTAASLYRTSAAKAALPFTDKYSYLIDLDFCIRALDHGDFYHLDKVLASYRVRSDSESSTMVNVQKSQLLNFVNELKSNGTIELSPIQKMIFILNLSLQVLARRVIYFFLKNRSSSK</sequence>
<evidence type="ECO:0000313" key="2">
    <source>
        <dbReference type="EMBL" id="CAB4329950.1"/>
    </source>
</evidence>
<name>A0A6J5YPK2_9ZZZZ</name>
<proteinExistence type="predicted"/>
<dbReference type="PANTHER" id="PTHR22916:SF3">
    <property type="entry name" value="UDP-GLCNAC:BETAGAL BETA-1,3-N-ACETYLGLUCOSAMINYLTRANSFERASE-LIKE PROTEIN 1"/>
    <property type="match status" value="1"/>
</dbReference>
<feature type="domain" description="Glycosyltransferase 2-like" evidence="1">
    <location>
        <begin position="9"/>
        <end position="158"/>
    </location>
</feature>
<dbReference type="Pfam" id="PF00535">
    <property type="entry name" value="Glycos_transf_2"/>
    <property type="match status" value="1"/>
</dbReference>
<evidence type="ECO:0000259" key="1">
    <source>
        <dbReference type="Pfam" id="PF00535"/>
    </source>
</evidence>
<protein>
    <submittedName>
        <fullName evidence="2">Unannotated protein</fullName>
    </submittedName>
</protein>
<dbReference type="InterPro" id="IPR029044">
    <property type="entry name" value="Nucleotide-diphossugar_trans"/>
</dbReference>
<dbReference type="PANTHER" id="PTHR22916">
    <property type="entry name" value="GLYCOSYLTRANSFERASE"/>
    <property type="match status" value="1"/>
</dbReference>
<gene>
    <name evidence="2" type="ORF">UFOPK3770_00077</name>
</gene>
<dbReference type="SUPFAM" id="SSF53448">
    <property type="entry name" value="Nucleotide-diphospho-sugar transferases"/>
    <property type="match status" value="1"/>
</dbReference>
<dbReference type="EMBL" id="CAESAJ010000004">
    <property type="protein sequence ID" value="CAB4329950.1"/>
    <property type="molecule type" value="Genomic_DNA"/>
</dbReference>
<dbReference type="GO" id="GO:0016758">
    <property type="term" value="F:hexosyltransferase activity"/>
    <property type="evidence" value="ECO:0007669"/>
    <property type="project" value="UniProtKB-ARBA"/>
</dbReference>
<dbReference type="Gene3D" id="3.90.550.10">
    <property type="entry name" value="Spore Coat Polysaccharide Biosynthesis Protein SpsA, Chain A"/>
    <property type="match status" value="1"/>
</dbReference>
<dbReference type="InterPro" id="IPR001173">
    <property type="entry name" value="Glyco_trans_2-like"/>
</dbReference>
<dbReference type="AlphaFoldDB" id="A0A6J5YPK2"/>